<dbReference type="EMBL" id="KV454214">
    <property type="protein sequence ID" value="ODQ56965.1"/>
    <property type="molecule type" value="Genomic_DNA"/>
</dbReference>
<proteinExistence type="inferred from homology"/>
<dbReference type="FunFam" id="3.60.130.10:FF:000008">
    <property type="entry name" value="Alpha-ketoglutarate-dependent taurine dioxygenase"/>
    <property type="match status" value="1"/>
</dbReference>
<feature type="domain" description="TauD/TfdA-like" evidence="7">
    <location>
        <begin position="93"/>
        <end position="366"/>
    </location>
</feature>
<evidence type="ECO:0000256" key="3">
    <source>
        <dbReference type="ARBA" id="ARBA00022723"/>
    </source>
</evidence>
<keyword evidence="6" id="KW-0408">Iron</keyword>
<evidence type="ECO:0000256" key="2">
    <source>
        <dbReference type="ARBA" id="ARBA00005896"/>
    </source>
</evidence>
<keyword evidence="4" id="KW-0223">Dioxygenase</keyword>
<protein>
    <recommendedName>
        <fullName evidence="7">TauD/TfdA-like domain-containing protein</fullName>
    </recommendedName>
</protein>
<dbReference type="InterPro" id="IPR042098">
    <property type="entry name" value="TauD-like_sf"/>
</dbReference>
<evidence type="ECO:0000259" key="7">
    <source>
        <dbReference type="Pfam" id="PF02668"/>
    </source>
</evidence>
<evidence type="ECO:0000256" key="6">
    <source>
        <dbReference type="ARBA" id="ARBA00023004"/>
    </source>
</evidence>
<dbReference type="Gene3D" id="3.60.130.10">
    <property type="entry name" value="Clavaminate synthase-like"/>
    <property type="match status" value="1"/>
</dbReference>
<evidence type="ECO:0000313" key="9">
    <source>
        <dbReference type="Proteomes" id="UP000094112"/>
    </source>
</evidence>
<dbReference type="GO" id="GO:0016706">
    <property type="term" value="F:2-oxoglutarate-dependent dioxygenase activity"/>
    <property type="evidence" value="ECO:0007669"/>
    <property type="project" value="TreeGrafter"/>
</dbReference>
<evidence type="ECO:0000313" key="8">
    <source>
        <dbReference type="EMBL" id="ODQ56965.1"/>
    </source>
</evidence>
<evidence type="ECO:0000256" key="1">
    <source>
        <dbReference type="ARBA" id="ARBA00001954"/>
    </source>
</evidence>
<accession>A0A1E3NV38</accession>
<comment type="cofactor">
    <cofactor evidence="1">
        <name>Fe(2+)</name>
        <dbReference type="ChEBI" id="CHEBI:29033"/>
    </cofactor>
</comment>
<dbReference type="RefSeq" id="XP_019036172.1">
    <property type="nucleotide sequence ID" value="XM_019185194.1"/>
</dbReference>
<dbReference type="OrthoDB" id="10257314at2759"/>
<dbReference type="GO" id="GO:0046872">
    <property type="term" value="F:metal ion binding"/>
    <property type="evidence" value="ECO:0007669"/>
    <property type="project" value="UniProtKB-KW"/>
</dbReference>
<dbReference type="Pfam" id="PF02668">
    <property type="entry name" value="TauD"/>
    <property type="match status" value="1"/>
</dbReference>
<dbReference type="GeneID" id="30202440"/>
<dbReference type="AlphaFoldDB" id="A0A1E3NV38"/>
<keyword evidence="3" id="KW-0479">Metal-binding</keyword>
<keyword evidence="9" id="KW-1185">Reference proteome</keyword>
<dbReference type="InterPro" id="IPR051323">
    <property type="entry name" value="AtsK-like"/>
</dbReference>
<dbReference type="PANTHER" id="PTHR30468:SF9">
    <property type="entry name" value="ALPHA-KETOGLUTARATE-DEPENDENT TAURINE DIOXYGENASE (AFU_ORTHOLOGUE AFUA_3G01010)"/>
    <property type="match status" value="1"/>
</dbReference>
<comment type="similarity">
    <text evidence="2">Belongs to the TfdA dioxygenase family.</text>
</comment>
<dbReference type="PANTHER" id="PTHR30468">
    <property type="entry name" value="ALPHA-KETOGLUTARATE-DEPENDENT SULFONATE DIOXYGENASE"/>
    <property type="match status" value="1"/>
</dbReference>
<name>A0A1E3NV38_WICAA</name>
<dbReference type="STRING" id="683960.A0A1E3NV38"/>
<dbReference type="Proteomes" id="UP000094112">
    <property type="component" value="Unassembled WGS sequence"/>
</dbReference>
<sequence length="389" mass="44108">MTESTIEIQLTNASKAKEGFGDDYSAHLPEPTKTRFAKYGIDISKGYPERPSKIPIFLDEAYMIRDAKDPNFVLRGIDADPDKKALFAKAQEVNNLTKHIGTEIVGLQLSDLNEQELDELALLVSERIVVFFRNQDLSPQTQLEIGEFFGTVEKNPVAAQVPGYPGITTIWGKFLRQKRVPNFKKVFGIWHTDLDFEFRATSFSHLHLDTIPLQNGAGGDTAWVSGYAAFDKLSTPLQKFLEGKYAIHRSNQRLFDRDDILSGPKHVERDHPIVITHPITGWKALFVNRSNTTKIMGLEPAESQMILNYLFDVLEKNLDIQVRFNWTVPQQDRMLGASAIWDNRVCNHYAIADYDDQQDQRHGTRVVSLSDPLVYIEGSKSQREALGLD</sequence>
<reference evidence="8 9" key="1">
    <citation type="journal article" date="2016" name="Proc. Natl. Acad. Sci. U.S.A.">
        <title>Comparative genomics of biotechnologically important yeasts.</title>
        <authorList>
            <person name="Riley R."/>
            <person name="Haridas S."/>
            <person name="Wolfe K.H."/>
            <person name="Lopes M.R."/>
            <person name="Hittinger C.T."/>
            <person name="Goeker M."/>
            <person name="Salamov A.A."/>
            <person name="Wisecaver J.H."/>
            <person name="Long T.M."/>
            <person name="Calvey C.H."/>
            <person name="Aerts A.L."/>
            <person name="Barry K.W."/>
            <person name="Choi C."/>
            <person name="Clum A."/>
            <person name="Coughlan A.Y."/>
            <person name="Deshpande S."/>
            <person name="Douglass A.P."/>
            <person name="Hanson S.J."/>
            <person name="Klenk H.-P."/>
            <person name="LaButti K.M."/>
            <person name="Lapidus A."/>
            <person name="Lindquist E.A."/>
            <person name="Lipzen A.M."/>
            <person name="Meier-Kolthoff J.P."/>
            <person name="Ohm R.A."/>
            <person name="Otillar R.P."/>
            <person name="Pangilinan J.L."/>
            <person name="Peng Y."/>
            <person name="Rokas A."/>
            <person name="Rosa C.A."/>
            <person name="Scheuner C."/>
            <person name="Sibirny A.A."/>
            <person name="Slot J.C."/>
            <person name="Stielow J.B."/>
            <person name="Sun H."/>
            <person name="Kurtzman C.P."/>
            <person name="Blackwell M."/>
            <person name="Grigoriev I.V."/>
            <person name="Jeffries T.W."/>
        </authorList>
    </citation>
    <scope>NUCLEOTIDE SEQUENCE [LARGE SCALE GENOMIC DNA]</scope>
    <source>
        <strain evidence="9">ATCC 58044 / CBS 1984 / NCYC 433 / NRRL Y-366-8</strain>
    </source>
</reference>
<evidence type="ECO:0000256" key="5">
    <source>
        <dbReference type="ARBA" id="ARBA00023002"/>
    </source>
</evidence>
<dbReference type="SUPFAM" id="SSF51197">
    <property type="entry name" value="Clavaminate synthase-like"/>
    <property type="match status" value="1"/>
</dbReference>
<organism evidence="8 9">
    <name type="scientific">Wickerhamomyces anomalus (strain ATCC 58044 / CBS 1984 / NCYC 433 / NRRL Y-366-8)</name>
    <name type="common">Yeast</name>
    <name type="synonym">Hansenula anomala</name>
    <dbReference type="NCBI Taxonomy" id="683960"/>
    <lineage>
        <taxon>Eukaryota</taxon>
        <taxon>Fungi</taxon>
        <taxon>Dikarya</taxon>
        <taxon>Ascomycota</taxon>
        <taxon>Saccharomycotina</taxon>
        <taxon>Saccharomycetes</taxon>
        <taxon>Phaffomycetales</taxon>
        <taxon>Wickerhamomycetaceae</taxon>
        <taxon>Wickerhamomyces</taxon>
    </lineage>
</organism>
<dbReference type="InterPro" id="IPR003819">
    <property type="entry name" value="TauD/TfdA-like"/>
</dbReference>
<gene>
    <name evidence="8" type="ORF">WICANDRAFT_81203</name>
</gene>
<keyword evidence="5" id="KW-0560">Oxidoreductase</keyword>
<evidence type="ECO:0000256" key="4">
    <source>
        <dbReference type="ARBA" id="ARBA00022964"/>
    </source>
</evidence>
<dbReference type="GO" id="GO:0005737">
    <property type="term" value="C:cytoplasm"/>
    <property type="evidence" value="ECO:0007669"/>
    <property type="project" value="TreeGrafter"/>
</dbReference>